<dbReference type="Proteomes" id="UP000287651">
    <property type="component" value="Unassembled WGS sequence"/>
</dbReference>
<proteinExistence type="predicted"/>
<accession>A0A427B0A7</accession>
<evidence type="ECO:0000313" key="2">
    <source>
        <dbReference type="EMBL" id="RRT81931.1"/>
    </source>
</evidence>
<sequence length="173" mass="19775">MLEVYDGGSDPTEYVITFRAQMALYGTSYAIMCRVFPTFLRGTTWMWYIHLKPTSICSFDQLAKEFESNFLANARPKPTAASLLGMKQREDELLGQYLARFTMEIRAIPDAHPSLIIKAFLIGVRPSCFFWSLVERPPATVPEILQRANQYVVVETLTAKKHEDQNRSRTEAS</sequence>
<dbReference type="AlphaFoldDB" id="A0A427B0A7"/>
<organism evidence="2 3">
    <name type="scientific">Ensete ventricosum</name>
    <name type="common">Abyssinian banana</name>
    <name type="synonym">Musa ensete</name>
    <dbReference type="NCBI Taxonomy" id="4639"/>
    <lineage>
        <taxon>Eukaryota</taxon>
        <taxon>Viridiplantae</taxon>
        <taxon>Streptophyta</taxon>
        <taxon>Embryophyta</taxon>
        <taxon>Tracheophyta</taxon>
        <taxon>Spermatophyta</taxon>
        <taxon>Magnoliopsida</taxon>
        <taxon>Liliopsida</taxon>
        <taxon>Zingiberales</taxon>
        <taxon>Musaceae</taxon>
        <taxon>Ensete</taxon>
    </lineage>
</organism>
<evidence type="ECO:0000259" key="1">
    <source>
        <dbReference type="Pfam" id="PF03732"/>
    </source>
</evidence>
<comment type="caution">
    <text evidence="2">The sequence shown here is derived from an EMBL/GenBank/DDBJ whole genome shotgun (WGS) entry which is preliminary data.</text>
</comment>
<gene>
    <name evidence="2" type="ORF">B296_00000223</name>
</gene>
<name>A0A427B0A7_ENSVE</name>
<dbReference type="PANTHER" id="PTHR33223:SF10">
    <property type="entry name" value="AMINOTRANSFERASE-LIKE PLANT MOBILE DOMAIN-CONTAINING PROTEIN"/>
    <property type="match status" value="1"/>
</dbReference>
<reference evidence="2 3" key="1">
    <citation type="journal article" date="2014" name="Agronomy (Basel)">
        <title>A Draft Genome Sequence for Ensete ventricosum, the Drought-Tolerant Tree Against Hunger.</title>
        <authorList>
            <person name="Harrison J."/>
            <person name="Moore K.A."/>
            <person name="Paszkiewicz K."/>
            <person name="Jones T."/>
            <person name="Grant M."/>
            <person name="Ambacheew D."/>
            <person name="Muzemil S."/>
            <person name="Studholme D.J."/>
        </authorList>
    </citation>
    <scope>NUCLEOTIDE SEQUENCE [LARGE SCALE GENOMIC DNA]</scope>
</reference>
<dbReference type="Pfam" id="PF03732">
    <property type="entry name" value="Retrotrans_gag"/>
    <property type="match status" value="1"/>
</dbReference>
<feature type="domain" description="Retrotransposon gag" evidence="1">
    <location>
        <begin position="35"/>
        <end position="125"/>
    </location>
</feature>
<dbReference type="EMBL" id="AMZH03000795">
    <property type="protein sequence ID" value="RRT81931.1"/>
    <property type="molecule type" value="Genomic_DNA"/>
</dbReference>
<dbReference type="InterPro" id="IPR005162">
    <property type="entry name" value="Retrotrans_gag_dom"/>
</dbReference>
<dbReference type="PANTHER" id="PTHR33223">
    <property type="entry name" value="CCHC-TYPE DOMAIN-CONTAINING PROTEIN"/>
    <property type="match status" value="1"/>
</dbReference>
<evidence type="ECO:0000313" key="3">
    <source>
        <dbReference type="Proteomes" id="UP000287651"/>
    </source>
</evidence>
<protein>
    <recommendedName>
        <fullName evidence="1">Retrotransposon gag domain-containing protein</fullName>
    </recommendedName>
</protein>